<dbReference type="AlphaFoldDB" id="A0A0W1A5F8"/>
<keyword evidence="8" id="KW-1185">Reference proteome</keyword>
<dbReference type="PATRIC" id="fig|66969.6.peg.2498"/>
<evidence type="ECO:0000256" key="1">
    <source>
        <dbReference type="ARBA" id="ARBA00004141"/>
    </source>
</evidence>
<feature type="transmembrane region" description="Helical" evidence="5">
    <location>
        <begin position="112"/>
        <end position="129"/>
    </location>
</feature>
<name>A0A0W1A5F8_9GAMM</name>
<feature type="transmembrane region" description="Helical" evidence="5">
    <location>
        <begin position="65"/>
        <end position="82"/>
    </location>
</feature>
<evidence type="ECO:0000313" key="7">
    <source>
        <dbReference type="EMBL" id="KTD76574.1"/>
    </source>
</evidence>
<evidence type="ECO:0000256" key="5">
    <source>
        <dbReference type="SAM" id="Phobius"/>
    </source>
</evidence>
<evidence type="ECO:0000313" key="8">
    <source>
        <dbReference type="Proteomes" id="UP000054729"/>
    </source>
</evidence>
<gene>
    <name evidence="7" type="ORF">Lwal_2296</name>
</gene>
<dbReference type="EMBL" id="LNZB01000051">
    <property type="protein sequence ID" value="KTD76574.1"/>
    <property type="molecule type" value="Genomic_DNA"/>
</dbReference>
<feature type="domain" description="Integral membrane bound transporter" evidence="6">
    <location>
        <begin position="25"/>
        <end position="157"/>
    </location>
</feature>
<evidence type="ECO:0000256" key="4">
    <source>
        <dbReference type="ARBA" id="ARBA00023136"/>
    </source>
</evidence>
<feature type="transmembrane region" description="Helical" evidence="5">
    <location>
        <begin position="141"/>
        <end position="163"/>
    </location>
</feature>
<dbReference type="Pfam" id="PF13515">
    <property type="entry name" value="FUSC_2"/>
    <property type="match status" value="1"/>
</dbReference>
<comment type="subcellular location">
    <subcellularLocation>
        <location evidence="1">Membrane</location>
        <topology evidence="1">Multi-pass membrane protein</topology>
    </subcellularLocation>
</comment>
<protein>
    <recommendedName>
        <fullName evidence="6">Integral membrane bound transporter domain-containing protein</fullName>
    </recommendedName>
</protein>
<dbReference type="InterPro" id="IPR049453">
    <property type="entry name" value="Memb_transporter_dom"/>
</dbReference>
<evidence type="ECO:0000256" key="2">
    <source>
        <dbReference type="ARBA" id="ARBA00022692"/>
    </source>
</evidence>
<sequence>MQQTSTLRKKLDYARFIHLLIMFMVAMLIFLFSTFPERLWVLITVLSVSAGAEPGLILIRAIHRAGGTILALILLIPLLYLLQLNYRLIPILFIFSLIGLSVSTLNNKRYDISVFFITLFVFFLLAQTNSATSVNGPFEMVLNRSICTVIGIFIVLVGDFFLFNAYRYSHRLYLFHQMMVYNFLNECVQNIMRADAKKLNTFLFVEKLRSQAIEHFLPISTSSENLKLDYKTTLKTKQKVDDFQQTTWEIRRLVFALCISKFVLHSPKTTKQHLLRFNLLMKKARNDFIRYNRH</sequence>
<evidence type="ECO:0000256" key="3">
    <source>
        <dbReference type="ARBA" id="ARBA00022989"/>
    </source>
</evidence>
<keyword evidence="3 5" id="KW-1133">Transmembrane helix</keyword>
<dbReference type="Proteomes" id="UP000054729">
    <property type="component" value="Unassembled WGS sequence"/>
</dbReference>
<organism evidence="7 8">
    <name type="scientific">Legionella waltersii</name>
    <dbReference type="NCBI Taxonomy" id="66969"/>
    <lineage>
        <taxon>Bacteria</taxon>
        <taxon>Pseudomonadati</taxon>
        <taxon>Pseudomonadota</taxon>
        <taxon>Gammaproteobacteria</taxon>
        <taxon>Legionellales</taxon>
        <taxon>Legionellaceae</taxon>
        <taxon>Legionella</taxon>
    </lineage>
</organism>
<evidence type="ECO:0000259" key="6">
    <source>
        <dbReference type="Pfam" id="PF13515"/>
    </source>
</evidence>
<feature type="transmembrane region" description="Helical" evidence="5">
    <location>
        <begin position="12"/>
        <end position="33"/>
    </location>
</feature>
<keyword evidence="2 5" id="KW-0812">Transmembrane</keyword>
<reference evidence="7 8" key="1">
    <citation type="submission" date="2015-11" db="EMBL/GenBank/DDBJ databases">
        <title>Genomic analysis of 38 Legionella species identifies large and diverse effector repertoires.</title>
        <authorList>
            <person name="Burstein D."/>
            <person name="Amaro F."/>
            <person name="Zusman T."/>
            <person name="Lifshitz Z."/>
            <person name="Cohen O."/>
            <person name="Gilbert J.A."/>
            <person name="Pupko T."/>
            <person name="Shuman H.A."/>
            <person name="Segal G."/>
        </authorList>
    </citation>
    <scope>NUCLEOTIDE SEQUENCE [LARGE SCALE GENOMIC DNA]</scope>
    <source>
        <strain evidence="7 8">ATCC 51914</strain>
    </source>
</reference>
<feature type="transmembrane region" description="Helical" evidence="5">
    <location>
        <begin position="39"/>
        <end position="58"/>
    </location>
</feature>
<accession>A0A0W1A5F8</accession>
<dbReference type="STRING" id="66969.Lwal_2296"/>
<dbReference type="RefSeq" id="WP_058480920.1">
    <property type="nucleotide sequence ID" value="NZ_CAAAIQ010000001.1"/>
</dbReference>
<dbReference type="OrthoDB" id="5653992at2"/>
<feature type="transmembrane region" description="Helical" evidence="5">
    <location>
        <begin position="88"/>
        <end position="105"/>
    </location>
</feature>
<proteinExistence type="predicted"/>
<dbReference type="GO" id="GO:0016020">
    <property type="term" value="C:membrane"/>
    <property type="evidence" value="ECO:0007669"/>
    <property type="project" value="UniProtKB-SubCell"/>
</dbReference>
<comment type="caution">
    <text evidence="7">The sequence shown here is derived from an EMBL/GenBank/DDBJ whole genome shotgun (WGS) entry which is preliminary data.</text>
</comment>
<keyword evidence="4 5" id="KW-0472">Membrane</keyword>